<gene>
    <name evidence="3" type="ORF">SLS58_004673</name>
</gene>
<dbReference type="Proteomes" id="UP001521184">
    <property type="component" value="Unassembled WGS sequence"/>
</dbReference>
<evidence type="ECO:0000256" key="1">
    <source>
        <dbReference type="SAM" id="MobiDB-lite"/>
    </source>
</evidence>
<feature type="region of interest" description="Disordered" evidence="1">
    <location>
        <begin position="186"/>
        <end position="232"/>
    </location>
</feature>
<keyword evidence="4" id="KW-1185">Reference proteome</keyword>
<protein>
    <recommendedName>
        <fullName evidence="2">RRN6 helical bundle domain-containing protein</fullName>
    </recommendedName>
</protein>
<proteinExistence type="predicted"/>
<sequence length="358" mass="40283">MDKASDDYELRKRKTARLPMDCIQNWRLEKLSRLNELLEEMSRVDDLTREDSSTMMVELSTNIGSMDPAECRPNILYRVAGREISDLNVADVDETAASFSELVRSTSGQDGDEPTLAINPLGGFSVVEFEDGVPSISLTYEKLIRKHVSTMPMNTTARDRLERERLARRLAVLSCLASVKLEVRQPEAEQESIEASQGIDEDSYSAGYLSSEPDYSQSSSYPLPTPEATPSLASEGTFISSLSTLTELSIPQRLSRFGVTSGHGRKQIPDLPAAGKQILAQWRIGEAYPAGRDESDFFSRRGRRRSALNDPNLSAKKREKLLRQEEKRARKQRRETELFQQSQQSVSQTPQLTHQCFQ</sequence>
<feature type="compositionally biased region" description="Low complexity" evidence="1">
    <location>
        <begin position="208"/>
        <end position="221"/>
    </location>
</feature>
<name>A0ABR3TSI2_9PEZI</name>
<dbReference type="InterPro" id="IPR048537">
    <property type="entry name" value="RRN6_HB"/>
</dbReference>
<reference evidence="3 4" key="1">
    <citation type="journal article" date="2023" name="Plant Dis.">
        <title>First Report of Diplodia intermedia Causing Canker and Dieback Diseases on Apple Trees in Canada.</title>
        <authorList>
            <person name="Ellouze W."/>
            <person name="Ilyukhin E."/>
            <person name="Sulman M."/>
            <person name="Ali S."/>
        </authorList>
    </citation>
    <scope>NUCLEOTIDE SEQUENCE [LARGE SCALE GENOMIC DNA]</scope>
    <source>
        <strain evidence="3 4">M45-28</strain>
    </source>
</reference>
<organism evidence="3 4">
    <name type="scientific">Diplodia intermedia</name>
    <dbReference type="NCBI Taxonomy" id="856260"/>
    <lineage>
        <taxon>Eukaryota</taxon>
        <taxon>Fungi</taxon>
        <taxon>Dikarya</taxon>
        <taxon>Ascomycota</taxon>
        <taxon>Pezizomycotina</taxon>
        <taxon>Dothideomycetes</taxon>
        <taxon>Dothideomycetes incertae sedis</taxon>
        <taxon>Botryosphaeriales</taxon>
        <taxon>Botryosphaeriaceae</taxon>
        <taxon>Diplodia</taxon>
    </lineage>
</organism>
<feature type="region of interest" description="Disordered" evidence="1">
    <location>
        <begin position="293"/>
        <end position="358"/>
    </location>
</feature>
<dbReference type="Pfam" id="PF20640">
    <property type="entry name" value="Rrn6_HB"/>
    <property type="match status" value="1"/>
</dbReference>
<feature type="domain" description="RRN6 helical bundle" evidence="2">
    <location>
        <begin position="87"/>
        <end position="179"/>
    </location>
</feature>
<comment type="caution">
    <text evidence="3">The sequence shown here is derived from an EMBL/GenBank/DDBJ whole genome shotgun (WGS) entry which is preliminary data.</text>
</comment>
<evidence type="ECO:0000313" key="3">
    <source>
        <dbReference type="EMBL" id="KAL1643658.1"/>
    </source>
</evidence>
<evidence type="ECO:0000259" key="2">
    <source>
        <dbReference type="Pfam" id="PF20640"/>
    </source>
</evidence>
<dbReference type="EMBL" id="JAKEKT020000026">
    <property type="protein sequence ID" value="KAL1643658.1"/>
    <property type="molecule type" value="Genomic_DNA"/>
</dbReference>
<evidence type="ECO:0000313" key="4">
    <source>
        <dbReference type="Proteomes" id="UP001521184"/>
    </source>
</evidence>
<feature type="compositionally biased region" description="Polar residues" evidence="1">
    <location>
        <begin position="349"/>
        <end position="358"/>
    </location>
</feature>
<accession>A0ABR3TSI2</accession>